<accession>A0A368BNG8</accession>
<name>A0A368BNG8_9GAMM</name>
<reference evidence="2 3" key="1">
    <citation type="journal article" date="2018" name="Microbiome">
        <title>Fine metagenomic profile of the Mediterranean stratified and mixed water columns revealed by assembly and recruitment.</title>
        <authorList>
            <person name="Haro-Moreno J.M."/>
            <person name="Lopez-Perez M."/>
            <person name="De La Torre J.R."/>
            <person name="Picazo A."/>
            <person name="Camacho A."/>
            <person name="Rodriguez-Valera F."/>
        </authorList>
    </citation>
    <scope>NUCLEOTIDE SEQUENCE [LARGE SCALE GENOMIC DNA]</scope>
    <source>
        <strain evidence="2">MED-G83</strain>
    </source>
</reference>
<keyword evidence="1" id="KW-0732">Signal</keyword>
<evidence type="ECO:0008006" key="4">
    <source>
        <dbReference type="Google" id="ProtNLM"/>
    </source>
</evidence>
<evidence type="ECO:0000256" key="1">
    <source>
        <dbReference type="SAM" id="SignalP"/>
    </source>
</evidence>
<evidence type="ECO:0000313" key="3">
    <source>
        <dbReference type="Proteomes" id="UP000252147"/>
    </source>
</evidence>
<feature type="signal peptide" evidence="1">
    <location>
        <begin position="1"/>
        <end position="25"/>
    </location>
</feature>
<evidence type="ECO:0000313" key="2">
    <source>
        <dbReference type="EMBL" id="RCL38392.1"/>
    </source>
</evidence>
<organism evidence="2 3">
    <name type="scientific">SAR86 cluster bacterium</name>
    <dbReference type="NCBI Taxonomy" id="2030880"/>
    <lineage>
        <taxon>Bacteria</taxon>
        <taxon>Pseudomonadati</taxon>
        <taxon>Pseudomonadota</taxon>
        <taxon>Gammaproteobacteria</taxon>
        <taxon>SAR86 cluster</taxon>
    </lineage>
</organism>
<sequence length="311" mass="36339">MDDMSLTRFLRIALAISLMSFNCFGQSSNNFLLIYEDYENIKNIENLIQNVDEKIFTKYGVNLDSIASSTDLDAQRFFIGYQVRVFDDVRLIELKFNKEKIEEYFLENSIPFLANTSDVKIYIAINDAFLPMNNTFVYESGEFQKELEVTKLLAGLNQNVRVNFELIDNYPRDEAEEKKLIADLENMNIPNWNLLMIDRFDLSKWSFKFPKSNEILISDSMSFQNILSRNLFYTLEKNVSLDRNSYSVKFSFDLSKEELTELLETFLTSTEILSFHVSSLQGNYIEIKYDSYLDEEEINKVLNLKGLVATK</sequence>
<proteinExistence type="predicted"/>
<feature type="chain" id="PRO_5016884650" description="DUF2066 domain-containing protein" evidence="1">
    <location>
        <begin position="26"/>
        <end position="311"/>
    </location>
</feature>
<comment type="caution">
    <text evidence="2">The sequence shown here is derived from an EMBL/GenBank/DDBJ whole genome shotgun (WGS) entry which is preliminary data.</text>
</comment>
<dbReference type="Proteomes" id="UP000252147">
    <property type="component" value="Unassembled WGS sequence"/>
</dbReference>
<gene>
    <name evidence="2" type="ORF">DBW97_02485</name>
</gene>
<dbReference type="AlphaFoldDB" id="A0A368BNG8"/>
<dbReference type="EMBL" id="QOPD01000003">
    <property type="protein sequence ID" value="RCL38392.1"/>
    <property type="molecule type" value="Genomic_DNA"/>
</dbReference>
<protein>
    <recommendedName>
        <fullName evidence="4">DUF2066 domain-containing protein</fullName>
    </recommendedName>
</protein>